<dbReference type="AlphaFoldDB" id="A0A0D7F0Y5"/>
<proteinExistence type="predicted"/>
<dbReference type="GO" id="GO:0016740">
    <property type="term" value="F:transferase activity"/>
    <property type="evidence" value="ECO:0007669"/>
    <property type="project" value="UniProtKB-KW"/>
</dbReference>
<dbReference type="InterPro" id="IPR013780">
    <property type="entry name" value="Glyco_hydro_b"/>
</dbReference>
<evidence type="ECO:0000313" key="1">
    <source>
        <dbReference type="EMBL" id="KIZ46475.1"/>
    </source>
</evidence>
<accession>A0A0D7F0Y5</accession>
<reference evidence="1 2" key="1">
    <citation type="submission" date="2014-11" db="EMBL/GenBank/DDBJ databases">
        <title>Genomics and ecophysiology of heterotrophic nitrogen fixing bacteria isolated from estuarine surface water.</title>
        <authorList>
            <person name="Bentzon-Tilia M."/>
            <person name="Severin I."/>
            <person name="Hansen L.H."/>
            <person name="Riemann L."/>
        </authorList>
    </citation>
    <scope>NUCLEOTIDE SEQUENCE [LARGE SCALE GENOMIC DNA]</scope>
    <source>
        <strain evidence="1 2">BAL398</strain>
    </source>
</reference>
<organism evidence="1 2">
    <name type="scientific">Rhodopseudomonas palustris</name>
    <dbReference type="NCBI Taxonomy" id="1076"/>
    <lineage>
        <taxon>Bacteria</taxon>
        <taxon>Pseudomonadati</taxon>
        <taxon>Pseudomonadota</taxon>
        <taxon>Alphaproteobacteria</taxon>
        <taxon>Hyphomicrobiales</taxon>
        <taxon>Nitrobacteraceae</taxon>
        <taxon>Rhodopseudomonas</taxon>
    </lineage>
</organism>
<dbReference type="Proteomes" id="UP000032515">
    <property type="component" value="Unassembled WGS sequence"/>
</dbReference>
<evidence type="ECO:0000313" key="2">
    <source>
        <dbReference type="Proteomes" id="UP000032515"/>
    </source>
</evidence>
<name>A0A0D7F0Y5_RHOPL</name>
<comment type="caution">
    <text evidence="1">The sequence shown here is derived from an EMBL/GenBank/DDBJ whole genome shotgun (WGS) entry which is preliminary data.</text>
</comment>
<feature type="non-terminal residue" evidence="1">
    <location>
        <position position="1"/>
    </location>
</feature>
<dbReference type="EMBL" id="JXXE01000126">
    <property type="protein sequence ID" value="KIZ46475.1"/>
    <property type="molecule type" value="Genomic_DNA"/>
</dbReference>
<dbReference type="PATRIC" id="fig|1076.23.peg.492"/>
<dbReference type="Gene3D" id="2.60.40.1180">
    <property type="entry name" value="Golgi alpha-mannosidase II"/>
    <property type="match status" value="1"/>
</dbReference>
<gene>
    <name evidence="1" type="ORF">OO17_06600</name>
</gene>
<keyword evidence="1" id="KW-0808">Transferase</keyword>
<protein>
    <submittedName>
        <fullName evidence="1">Alpha-1,4-glucan:maltose-1-phosphate maltosyltransferase</fullName>
    </submittedName>
</protein>
<sequence>PGNIKPYIREINRLRRANPALQQTSNLRFLPIDDVNVIGFVKTSVDGGNTVAVAISLSRDVHEVWFPLGDVQIEVGGERRNVAALENLSTGERVALEWGGIHLRIDPQRDPALLFRCLA</sequence>